<feature type="region of interest" description="Disordered" evidence="1">
    <location>
        <begin position="1"/>
        <end position="26"/>
    </location>
</feature>
<comment type="caution">
    <text evidence="2">The sequence shown here is derived from an EMBL/GenBank/DDBJ whole genome shotgun (WGS) entry which is preliminary data.</text>
</comment>
<gene>
    <name evidence="2" type="ORF">PVK06_012144</name>
</gene>
<organism evidence="2 3">
    <name type="scientific">Gossypium arboreum</name>
    <name type="common">Tree cotton</name>
    <name type="synonym">Gossypium nanking</name>
    <dbReference type="NCBI Taxonomy" id="29729"/>
    <lineage>
        <taxon>Eukaryota</taxon>
        <taxon>Viridiplantae</taxon>
        <taxon>Streptophyta</taxon>
        <taxon>Embryophyta</taxon>
        <taxon>Tracheophyta</taxon>
        <taxon>Spermatophyta</taxon>
        <taxon>Magnoliopsida</taxon>
        <taxon>eudicotyledons</taxon>
        <taxon>Gunneridae</taxon>
        <taxon>Pentapetalae</taxon>
        <taxon>rosids</taxon>
        <taxon>malvids</taxon>
        <taxon>Malvales</taxon>
        <taxon>Malvaceae</taxon>
        <taxon>Malvoideae</taxon>
        <taxon>Gossypium</taxon>
    </lineage>
</organism>
<protein>
    <submittedName>
        <fullName evidence="2">Uncharacterized protein</fullName>
    </submittedName>
</protein>
<feature type="compositionally biased region" description="Low complexity" evidence="1">
    <location>
        <begin position="141"/>
        <end position="159"/>
    </location>
</feature>
<accession>A0ABR0QBI1</accession>
<evidence type="ECO:0000313" key="3">
    <source>
        <dbReference type="Proteomes" id="UP001358586"/>
    </source>
</evidence>
<proteinExistence type="predicted"/>
<feature type="compositionally biased region" description="Low complexity" evidence="1">
    <location>
        <begin position="110"/>
        <end position="131"/>
    </location>
</feature>
<feature type="region of interest" description="Disordered" evidence="1">
    <location>
        <begin position="45"/>
        <end position="84"/>
    </location>
</feature>
<feature type="compositionally biased region" description="Low complexity" evidence="1">
    <location>
        <begin position="62"/>
        <end position="76"/>
    </location>
</feature>
<sequence>MGPSTAPTQSPSLTPQLTTSTPQPLQIMPDWNAWPCASPFLMTPTQPTIYRPSSLEGSHKAPSGSSSHYQSPSPYGIQTLPPSRNSNASVANILTLCMWAGGEYTLSRGSFSSLSKPPSMSSGSDGTSSGSENNAAYAPLRLGSRDGSTSDSSSNLPSSATYEVPSSVMS</sequence>
<evidence type="ECO:0000256" key="1">
    <source>
        <dbReference type="SAM" id="MobiDB-lite"/>
    </source>
</evidence>
<feature type="region of interest" description="Disordered" evidence="1">
    <location>
        <begin position="110"/>
        <end position="170"/>
    </location>
</feature>
<feature type="compositionally biased region" description="Low complexity" evidence="1">
    <location>
        <begin position="7"/>
        <end position="26"/>
    </location>
</feature>
<reference evidence="2 3" key="1">
    <citation type="submission" date="2023-03" db="EMBL/GenBank/DDBJ databases">
        <title>WGS of Gossypium arboreum.</title>
        <authorList>
            <person name="Yu D."/>
        </authorList>
    </citation>
    <scope>NUCLEOTIDE SEQUENCE [LARGE SCALE GENOMIC DNA]</scope>
    <source>
        <tissue evidence="2">Leaf</tissue>
    </source>
</reference>
<evidence type="ECO:0000313" key="2">
    <source>
        <dbReference type="EMBL" id="KAK5836358.1"/>
    </source>
</evidence>
<name>A0ABR0QBI1_GOSAR</name>
<dbReference type="EMBL" id="JARKNE010000004">
    <property type="protein sequence ID" value="KAK5836358.1"/>
    <property type="molecule type" value="Genomic_DNA"/>
</dbReference>
<dbReference type="Proteomes" id="UP001358586">
    <property type="component" value="Chromosome 4"/>
</dbReference>
<keyword evidence="3" id="KW-1185">Reference proteome</keyword>